<keyword evidence="2" id="KW-0805">Transcription regulation</keyword>
<comment type="caution">
    <text evidence="7">The sequence shown here is derived from an EMBL/GenBank/DDBJ whole genome shotgun (WGS) entry which is preliminary data.</text>
</comment>
<name>A0A2W5X1U5_9MICO</name>
<keyword evidence="4" id="KW-0804">Transcription</keyword>
<comment type="similarity">
    <text evidence="1">Belongs to the LysR transcriptional regulatory family.</text>
</comment>
<feature type="region of interest" description="Disordered" evidence="5">
    <location>
        <begin position="1"/>
        <end position="21"/>
    </location>
</feature>
<feature type="domain" description="LysR substrate-binding" evidence="6">
    <location>
        <begin position="40"/>
        <end position="230"/>
    </location>
</feature>
<accession>A0A2W5X1U5</accession>
<dbReference type="Pfam" id="PF03466">
    <property type="entry name" value="LysR_substrate"/>
    <property type="match status" value="1"/>
</dbReference>
<dbReference type="GO" id="GO:0003700">
    <property type="term" value="F:DNA-binding transcription factor activity"/>
    <property type="evidence" value="ECO:0007669"/>
    <property type="project" value="TreeGrafter"/>
</dbReference>
<dbReference type="GO" id="GO:0003677">
    <property type="term" value="F:DNA binding"/>
    <property type="evidence" value="ECO:0007669"/>
    <property type="project" value="UniProtKB-KW"/>
</dbReference>
<sequence>MTEPSQHDPAETPAAAPEAPAPAAGEAFRLAYVPGATPGRWARTWRERLPAVRLDLVQVEAADAVAVLERGDADAAVARLPVDKTRLSAIALYEELPVVVVSRDHLLAATGEDEAVTAADLADDVVLLPADDVLFGPGVPVPGLRPLAYAEDGSVDPAGEPQVPETTAEAVAWVAAGAGVTVVPMSLARLHHRKDVTYRVLDGGPLAPVGLVWVSERTTDLVDELIGIVRGRTVNSSRGRGVTGAGGAGAAGAGEKRGAGGRAEGRSRGAAAGQGGDHGRGGGKSRHGARGKHGGGRGGGGKPGGKRHKRR</sequence>
<evidence type="ECO:0000256" key="1">
    <source>
        <dbReference type="ARBA" id="ARBA00009437"/>
    </source>
</evidence>
<evidence type="ECO:0000256" key="3">
    <source>
        <dbReference type="ARBA" id="ARBA00023125"/>
    </source>
</evidence>
<dbReference type="PANTHER" id="PTHR30346">
    <property type="entry name" value="TRANSCRIPTIONAL DUAL REGULATOR HCAR-RELATED"/>
    <property type="match status" value="1"/>
</dbReference>
<feature type="compositionally biased region" description="Basic residues" evidence="5">
    <location>
        <begin position="281"/>
        <end position="295"/>
    </location>
</feature>
<dbReference type="Gene3D" id="3.40.190.10">
    <property type="entry name" value="Periplasmic binding protein-like II"/>
    <property type="match status" value="2"/>
</dbReference>
<evidence type="ECO:0000256" key="4">
    <source>
        <dbReference type="ARBA" id="ARBA00023163"/>
    </source>
</evidence>
<evidence type="ECO:0000313" key="8">
    <source>
        <dbReference type="Proteomes" id="UP000248783"/>
    </source>
</evidence>
<feature type="compositionally biased region" description="Basic and acidic residues" evidence="5">
    <location>
        <begin position="1"/>
        <end position="10"/>
    </location>
</feature>
<feature type="compositionally biased region" description="Gly residues" evidence="5">
    <location>
        <begin position="241"/>
        <end position="252"/>
    </location>
</feature>
<evidence type="ECO:0000256" key="2">
    <source>
        <dbReference type="ARBA" id="ARBA00023015"/>
    </source>
</evidence>
<feature type="compositionally biased region" description="Low complexity" evidence="5">
    <location>
        <begin position="11"/>
        <end position="21"/>
    </location>
</feature>
<dbReference type="EMBL" id="QKWH01000002">
    <property type="protein sequence ID" value="PZR54285.1"/>
    <property type="molecule type" value="Genomic_DNA"/>
</dbReference>
<reference evidence="7 8" key="1">
    <citation type="submission" date="2018-06" db="EMBL/GenBank/DDBJ databases">
        <title>Whole genome sequencing of a novel hydrocarbon degrading bacterial strain, PW21 isolated from oil contaminated produced water sample.</title>
        <authorList>
            <person name="Nagkirti P."/>
            <person name="Shaikh A."/>
            <person name="Gowdaman V."/>
            <person name="Engineer A.E."/>
            <person name="Dagar S."/>
            <person name="Dhakephalkar P.K."/>
        </authorList>
    </citation>
    <scope>NUCLEOTIDE SEQUENCE [LARGE SCALE GENOMIC DNA]</scope>
    <source>
        <strain evidence="7 8">PW21</strain>
    </source>
</reference>
<evidence type="ECO:0000256" key="5">
    <source>
        <dbReference type="SAM" id="MobiDB-lite"/>
    </source>
</evidence>
<dbReference type="RefSeq" id="WP_111250142.1">
    <property type="nucleotide sequence ID" value="NZ_QKWH01000002.1"/>
</dbReference>
<dbReference type="PANTHER" id="PTHR30346:SF0">
    <property type="entry name" value="HCA OPERON TRANSCRIPTIONAL ACTIVATOR HCAR"/>
    <property type="match status" value="1"/>
</dbReference>
<feature type="compositionally biased region" description="Basic and acidic residues" evidence="5">
    <location>
        <begin position="254"/>
        <end position="267"/>
    </location>
</feature>
<keyword evidence="8" id="KW-1185">Reference proteome</keyword>
<dbReference type="GO" id="GO:0032993">
    <property type="term" value="C:protein-DNA complex"/>
    <property type="evidence" value="ECO:0007669"/>
    <property type="project" value="TreeGrafter"/>
</dbReference>
<evidence type="ECO:0000259" key="6">
    <source>
        <dbReference type="Pfam" id="PF03466"/>
    </source>
</evidence>
<feature type="region of interest" description="Disordered" evidence="5">
    <location>
        <begin position="235"/>
        <end position="311"/>
    </location>
</feature>
<dbReference type="SUPFAM" id="SSF53850">
    <property type="entry name" value="Periplasmic binding protein-like II"/>
    <property type="match status" value="1"/>
</dbReference>
<dbReference type="InterPro" id="IPR005119">
    <property type="entry name" value="LysR_subst-bd"/>
</dbReference>
<gene>
    <name evidence="7" type="ORF">DNL40_05090</name>
</gene>
<protein>
    <submittedName>
        <fullName evidence="7">LysR family transcriptional regulator</fullName>
    </submittedName>
</protein>
<dbReference type="Proteomes" id="UP000248783">
    <property type="component" value="Unassembled WGS sequence"/>
</dbReference>
<dbReference type="AlphaFoldDB" id="A0A2W5X1U5"/>
<keyword evidence="3" id="KW-0238">DNA-binding</keyword>
<proteinExistence type="inferred from homology"/>
<organism evidence="7 8">
    <name type="scientific">Xylanimonas oleitrophica</name>
    <dbReference type="NCBI Taxonomy" id="2607479"/>
    <lineage>
        <taxon>Bacteria</taxon>
        <taxon>Bacillati</taxon>
        <taxon>Actinomycetota</taxon>
        <taxon>Actinomycetes</taxon>
        <taxon>Micrococcales</taxon>
        <taxon>Promicromonosporaceae</taxon>
        <taxon>Xylanimonas</taxon>
    </lineage>
</organism>
<evidence type="ECO:0000313" key="7">
    <source>
        <dbReference type="EMBL" id="PZR54285.1"/>
    </source>
</evidence>